<proteinExistence type="predicted"/>
<feature type="transmembrane region" description="Helical" evidence="1">
    <location>
        <begin position="73"/>
        <end position="100"/>
    </location>
</feature>
<comment type="caution">
    <text evidence="2">The sequence shown here is derived from an EMBL/GenBank/DDBJ whole genome shotgun (WGS) entry which is preliminary data.</text>
</comment>
<feature type="transmembrane region" description="Helical" evidence="1">
    <location>
        <begin position="250"/>
        <end position="272"/>
    </location>
</feature>
<dbReference type="EMBL" id="WKKF01000002">
    <property type="protein sequence ID" value="MRX54482.1"/>
    <property type="molecule type" value="Genomic_DNA"/>
</dbReference>
<accession>A0A6I2MB23</accession>
<reference evidence="2 3" key="1">
    <citation type="submission" date="2019-11" db="EMBL/GenBank/DDBJ databases">
        <title>Bacillus idriensis genome.</title>
        <authorList>
            <person name="Konopka E.N."/>
            <person name="Newman J.D."/>
        </authorList>
    </citation>
    <scope>NUCLEOTIDE SEQUENCE [LARGE SCALE GENOMIC DNA]</scope>
    <source>
        <strain evidence="2 3">DSM 19097</strain>
    </source>
</reference>
<evidence type="ECO:0000313" key="3">
    <source>
        <dbReference type="Proteomes" id="UP000441585"/>
    </source>
</evidence>
<gene>
    <name evidence="2" type="ORF">GJU41_10910</name>
</gene>
<evidence type="ECO:0000256" key="1">
    <source>
        <dbReference type="SAM" id="Phobius"/>
    </source>
</evidence>
<keyword evidence="3" id="KW-1185">Reference proteome</keyword>
<dbReference type="PANTHER" id="PTHR37305">
    <property type="entry name" value="INTEGRAL MEMBRANE PROTEIN-RELATED"/>
    <property type="match status" value="1"/>
</dbReference>
<dbReference type="PANTHER" id="PTHR37305:SF1">
    <property type="entry name" value="MEMBRANE PROTEIN"/>
    <property type="match status" value="1"/>
</dbReference>
<keyword evidence="1" id="KW-0472">Membrane</keyword>
<evidence type="ECO:0000313" key="2">
    <source>
        <dbReference type="EMBL" id="MRX54482.1"/>
    </source>
</evidence>
<keyword evidence="1" id="KW-1133">Transmembrane helix</keyword>
<organism evidence="2 3">
    <name type="scientific">Metabacillus idriensis</name>
    <dbReference type="NCBI Taxonomy" id="324768"/>
    <lineage>
        <taxon>Bacteria</taxon>
        <taxon>Bacillati</taxon>
        <taxon>Bacillota</taxon>
        <taxon>Bacilli</taxon>
        <taxon>Bacillales</taxon>
        <taxon>Bacillaceae</taxon>
        <taxon>Metabacillus</taxon>
    </lineage>
</organism>
<feature type="transmembrane region" description="Helical" evidence="1">
    <location>
        <begin position="121"/>
        <end position="151"/>
    </location>
</feature>
<protein>
    <submittedName>
        <fullName evidence="2">ABC transporter permease subunit</fullName>
    </submittedName>
</protein>
<dbReference type="AlphaFoldDB" id="A0A6I2MB23"/>
<name>A0A6I2MB23_9BACI</name>
<keyword evidence="1" id="KW-0812">Transmembrane</keyword>
<dbReference type="Proteomes" id="UP000441585">
    <property type="component" value="Unassembled WGS sequence"/>
</dbReference>
<feature type="transmembrane region" description="Helical" evidence="1">
    <location>
        <begin position="199"/>
        <end position="219"/>
    </location>
</feature>
<feature type="transmembrane region" description="Helical" evidence="1">
    <location>
        <begin position="171"/>
        <end position="192"/>
    </location>
</feature>
<sequence length="279" mass="31321">MSIPSSLFISHWKTPLSSLRRKCSMMKLIKIEHMKLLFQKSSSVLFITLAVVSVFLAVISKRMFSGAGTNEFVLGYVSLTTGFLFVLPFFALVIAGAIVANEFTWGTIKFLLIRPVVRTKILLAKYITSVLFGLYFLLFYFALSVLLGLIFFGTAGETWESELIKSIGLNYLTVFIEMIMISTFAFMISAVFRNSSLAIGLSMFITFSGKTFVQLLAHYNLEWGKYILFANTSLKQHLEGNRPLFEGTTMGFSIAVLCIYLCLFFAAAWAAFTKRDVSI</sequence>
<dbReference type="Pfam" id="PF12730">
    <property type="entry name" value="ABC2_membrane_4"/>
    <property type="match status" value="1"/>
</dbReference>